<dbReference type="AlphaFoldDB" id="A0A951J119"/>
<feature type="signal peptide" evidence="1">
    <location>
        <begin position="1"/>
        <end position="20"/>
    </location>
</feature>
<accession>A0A951J119</accession>
<evidence type="ECO:0000313" key="3">
    <source>
        <dbReference type="EMBL" id="MBW3469337.1"/>
    </source>
</evidence>
<keyword evidence="4" id="KW-1185">Reference proteome</keyword>
<feature type="chain" id="PRO_5037613737" evidence="1">
    <location>
        <begin position="21"/>
        <end position="442"/>
    </location>
</feature>
<name>A0A951J119_9BACT</name>
<evidence type="ECO:0000259" key="2">
    <source>
        <dbReference type="Pfam" id="PF00144"/>
    </source>
</evidence>
<dbReference type="PANTHER" id="PTHR46825:SF9">
    <property type="entry name" value="BETA-LACTAMASE-RELATED DOMAIN-CONTAINING PROTEIN"/>
    <property type="match status" value="1"/>
</dbReference>
<dbReference type="InterPro" id="IPR050491">
    <property type="entry name" value="AmpC-like"/>
</dbReference>
<organism evidence="3 4">
    <name type="scientific">Arthrospiribacter ruber</name>
    <dbReference type="NCBI Taxonomy" id="2487934"/>
    <lineage>
        <taxon>Bacteria</taxon>
        <taxon>Pseudomonadati</taxon>
        <taxon>Bacteroidota</taxon>
        <taxon>Cytophagia</taxon>
        <taxon>Cytophagales</taxon>
        <taxon>Cyclobacteriaceae</taxon>
        <taxon>Arthrospiribacter</taxon>
    </lineage>
</organism>
<reference evidence="3 4" key="1">
    <citation type="journal article" date="2020" name="Syst. Appl. Microbiol.">
        <title>Arthrospiribacter ruber gen. nov., sp. nov., a novel bacterium isolated from Arthrospira cultures.</title>
        <authorList>
            <person name="Waleron M."/>
            <person name="Misztak A."/>
            <person name="Waleron M.M."/>
            <person name="Furmaniak M."/>
            <person name="Mrozik A."/>
            <person name="Waleron K."/>
        </authorList>
    </citation>
    <scope>NUCLEOTIDE SEQUENCE [LARGE SCALE GENOMIC DNA]</scope>
    <source>
        <strain evidence="3 4">DPMB0001</strain>
    </source>
</reference>
<evidence type="ECO:0000256" key="1">
    <source>
        <dbReference type="SAM" id="SignalP"/>
    </source>
</evidence>
<dbReference type="InterPro" id="IPR001466">
    <property type="entry name" value="Beta-lactam-related"/>
</dbReference>
<feature type="domain" description="Beta-lactamase-related" evidence="2">
    <location>
        <begin position="44"/>
        <end position="333"/>
    </location>
</feature>
<sequence length="442" mass="49263">MIKKLGVLFLAFSLFSTSFSQEFDKQKLEQYLEAYESAEKVMGSLTISVEGKPVFQKAIGYMDLEEGIPASPQTKYRIGSISKTFTAVLIMKAIEEGKLNLKTTLNTFFTEIPNADEITVRHLLQHRSGIYNFTNSPDYLTYNTQTKSKPEMLQLIIDGGTVFAPDSKAEYSNSNYVLLTWILEAVYEKPFSEIMNEKITQPLGLRNTYLGGAIRDAEGEAYSYEMQDGWVKSTETDMSIPLGAGALVSNGEDLGKFAHGLFEGKLISAESLEQMKTFQDGIGLGLFVIPFGDKKSYGHGGGIDGFRSLMSYFQDEKMTFVFLSNGAEINPNDIALGGLSAFFGQDYEIPVFSNEQLDEDELERLTGTYGADGFPLDIKISKKGKRLFGQATGQPEFPLTYEGDHVFSFNQAGLKIEFDPENDKIRMKQSGMTFELEKKAKE</sequence>
<keyword evidence="1" id="KW-0732">Signal</keyword>
<dbReference type="Pfam" id="PF00144">
    <property type="entry name" value="Beta-lactamase"/>
    <property type="match status" value="1"/>
</dbReference>
<proteinExistence type="predicted"/>
<evidence type="ECO:0000313" key="4">
    <source>
        <dbReference type="Proteomes" id="UP000727490"/>
    </source>
</evidence>
<comment type="caution">
    <text evidence="3">The sequence shown here is derived from an EMBL/GenBank/DDBJ whole genome shotgun (WGS) entry which is preliminary data.</text>
</comment>
<dbReference type="GO" id="GO:0016787">
    <property type="term" value="F:hydrolase activity"/>
    <property type="evidence" value="ECO:0007669"/>
    <property type="project" value="UniProtKB-KW"/>
</dbReference>
<dbReference type="EMBL" id="RPHB01000007">
    <property type="protein sequence ID" value="MBW3469337.1"/>
    <property type="molecule type" value="Genomic_DNA"/>
</dbReference>
<dbReference type="RefSeq" id="WP_219292194.1">
    <property type="nucleotide sequence ID" value="NZ_RPHB01000007.1"/>
</dbReference>
<keyword evidence="3" id="KW-0378">Hydrolase</keyword>
<dbReference type="PANTHER" id="PTHR46825">
    <property type="entry name" value="D-ALANYL-D-ALANINE-CARBOXYPEPTIDASE/ENDOPEPTIDASE AMPH"/>
    <property type="match status" value="1"/>
</dbReference>
<dbReference type="Proteomes" id="UP000727490">
    <property type="component" value="Unassembled WGS sequence"/>
</dbReference>
<protein>
    <submittedName>
        <fullName evidence="3">Class A beta-lactamase-related serine hydrolase</fullName>
    </submittedName>
</protein>
<gene>
    <name evidence="3" type="ORF">EGN73_16185</name>
</gene>